<dbReference type="PANTHER" id="PTHR31672">
    <property type="entry name" value="BNACNNG10540D PROTEIN"/>
    <property type="match status" value="1"/>
</dbReference>
<evidence type="ECO:0000313" key="3">
    <source>
        <dbReference type="EMBL" id="OIW20098.1"/>
    </source>
</evidence>
<comment type="caution">
    <text evidence="3">The sequence shown here is derived from an EMBL/GenBank/DDBJ whole genome shotgun (WGS) entry which is preliminary data.</text>
</comment>
<dbReference type="Gramene" id="OIW20098">
    <property type="protein sequence ID" value="OIW20098"/>
    <property type="gene ID" value="TanjilG_00605"/>
</dbReference>
<dbReference type="Pfam" id="PF00646">
    <property type="entry name" value="F-box"/>
    <property type="match status" value="1"/>
</dbReference>
<organism evidence="3 4">
    <name type="scientific">Lupinus angustifolius</name>
    <name type="common">Narrow-leaved blue lupine</name>
    <dbReference type="NCBI Taxonomy" id="3871"/>
    <lineage>
        <taxon>Eukaryota</taxon>
        <taxon>Viridiplantae</taxon>
        <taxon>Streptophyta</taxon>
        <taxon>Embryophyta</taxon>
        <taxon>Tracheophyta</taxon>
        <taxon>Spermatophyta</taxon>
        <taxon>Magnoliopsida</taxon>
        <taxon>eudicotyledons</taxon>
        <taxon>Gunneridae</taxon>
        <taxon>Pentapetalae</taxon>
        <taxon>rosids</taxon>
        <taxon>fabids</taxon>
        <taxon>Fabales</taxon>
        <taxon>Fabaceae</taxon>
        <taxon>Papilionoideae</taxon>
        <taxon>50 kb inversion clade</taxon>
        <taxon>genistoids sensu lato</taxon>
        <taxon>core genistoids</taxon>
        <taxon>Genisteae</taxon>
        <taxon>Lupinus</taxon>
    </lineage>
</organism>
<dbReference type="PROSITE" id="PS50181">
    <property type="entry name" value="FBOX"/>
    <property type="match status" value="1"/>
</dbReference>
<dbReference type="OrthoDB" id="5314306at2759"/>
<dbReference type="AlphaFoldDB" id="A0A394D9A9"/>
<name>A0A394D9A9_LUPAN</name>
<dbReference type="InterPro" id="IPR050796">
    <property type="entry name" value="SCF_F-box_component"/>
</dbReference>
<feature type="domain" description="F-box" evidence="2">
    <location>
        <begin position="35"/>
        <end position="81"/>
    </location>
</feature>
<feature type="region of interest" description="Disordered" evidence="1">
    <location>
        <begin position="1"/>
        <end position="32"/>
    </location>
</feature>
<dbReference type="KEGG" id="lang:109337786"/>
<keyword evidence="4" id="KW-1185">Reference proteome</keyword>
<dbReference type="InterPro" id="IPR001810">
    <property type="entry name" value="F-box_dom"/>
</dbReference>
<dbReference type="InterPro" id="IPR036047">
    <property type="entry name" value="F-box-like_dom_sf"/>
</dbReference>
<dbReference type="STRING" id="3871.A0A394D9A9"/>
<dbReference type="EMBL" id="MLAU01005674">
    <property type="protein sequence ID" value="OIW20098.1"/>
    <property type="molecule type" value="Genomic_DNA"/>
</dbReference>
<evidence type="ECO:0000259" key="2">
    <source>
        <dbReference type="PROSITE" id="PS50181"/>
    </source>
</evidence>
<dbReference type="InterPro" id="IPR017451">
    <property type="entry name" value="F-box-assoc_interact_dom"/>
</dbReference>
<accession>A0A394D9A9</accession>
<dbReference type="PANTHER" id="PTHR31672:SF13">
    <property type="entry name" value="F-BOX PROTEIN CPR30-LIKE"/>
    <property type="match status" value="1"/>
</dbReference>
<dbReference type="Gene3D" id="1.20.1280.50">
    <property type="match status" value="1"/>
</dbReference>
<dbReference type="Pfam" id="PF08268">
    <property type="entry name" value="FBA_3"/>
    <property type="match status" value="1"/>
</dbReference>
<dbReference type="NCBIfam" id="TIGR01640">
    <property type="entry name" value="F_box_assoc_1"/>
    <property type="match status" value="1"/>
</dbReference>
<dbReference type="InterPro" id="IPR013187">
    <property type="entry name" value="F-box-assoc_dom_typ3"/>
</dbReference>
<proteinExistence type="predicted"/>
<dbReference type="SMART" id="SM00256">
    <property type="entry name" value="FBOX"/>
    <property type="match status" value="1"/>
</dbReference>
<dbReference type="CDD" id="cd22157">
    <property type="entry name" value="F-box_AtFBW1-like"/>
    <property type="match status" value="1"/>
</dbReference>
<evidence type="ECO:0000256" key="1">
    <source>
        <dbReference type="SAM" id="MobiDB-lite"/>
    </source>
</evidence>
<reference evidence="3 4" key="1">
    <citation type="journal article" date="2017" name="Plant Biotechnol. J.">
        <title>A comprehensive draft genome sequence for lupin (Lupinus angustifolius), an emerging health food: insights into plant-microbe interactions and legume evolution.</title>
        <authorList>
            <person name="Hane J.K."/>
            <person name="Ming Y."/>
            <person name="Kamphuis L.G."/>
            <person name="Nelson M.N."/>
            <person name="Garg G."/>
            <person name="Atkins C.A."/>
            <person name="Bayer P.E."/>
            <person name="Bravo A."/>
            <person name="Bringans S."/>
            <person name="Cannon S."/>
            <person name="Edwards D."/>
            <person name="Foley R."/>
            <person name="Gao L.L."/>
            <person name="Harrison M.J."/>
            <person name="Huang W."/>
            <person name="Hurgobin B."/>
            <person name="Li S."/>
            <person name="Liu C.W."/>
            <person name="McGrath A."/>
            <person name="Morahan G."/>
            <person name="Murray J."/>
            <person name="Weller J."/>
            <person name="Jian J."/>
            <person name="Singh K.B."/>
        </authorList>
    </citation>
    <scope>NUCLEOTIDE SEQUENCE [LARGE SCALE GENOMIC DNA]</scope>
    <source>
        <strain evidence="4">cv. Tanjil</strain>
        <tissue evidence="3">Whole plant</tissue>
    </source>
</reference>
<dbReference type="Proteomes" id="UP000188354">
    <property type="component" value="Unassembled WGS sequence"/>
</dbReference>
<gene>
    <name evidence="3" type="ORF">TanjilG_00605</name>
</gene>
<dbReference type="SUPFAM" id="SSF81383">
    <property type="entry name" value="F-box domain"/>
    <property type="match status" value="1"/>
</dbReference>
<evidence type="ECO:0000313" key="4">
    <source>
        <dbReference type="Proteomes" id="UP000188354"/>
    </source>
</evidence>
<sequence length="423" mass="48689">MSFTSSTTASSPKRRRRSLHPPPPLNNAPPYVTMPLSSEQLPDDLVIEILSKLPVKSLLRFMSVCKSWNSLILSSNFVKKHLHHSSSDSTLRYHRLLGRNIPGTVPGLQFSQSLLSLIDNPLQSPFDSLLSAELRSEPMVVGSCNGLICWLNFDDYPSHYAYYLNPMTRLEFKSPCISHPWGRKRWLTRFGFGYDHISDSYKTVGIYYDRRVENIEEKTFVLVYTLGSPSNSWRKMQTFPFVPFLGQPCPSGYSDWCGKLVSNTLNWLCGRPDEKGYLVVVSIDLGKETCVDILLPIVDKYELIRGPRLWVLGGCLCFSYDFDGTHFVMWKMKEYGVTESWTILLNISYLDVGFDDHFGYFPKPFIMLDTGEVLLQIKDDGVFILYNPRHKSFKYLKFQNEKIWFEGITYIESLVSPIWPLVN</sequence>
<protein>
    <recommendedName>
        <fullName evidence="2">F-box domain-containing protein</fullName>
    </recommendedName>
</protein>